<gene>
    <name evidence="2" type="ORF">UFOPK1493_00487</name>
</gene>
<evidence type="ECO:0000313" key="2">
    <source>
        <dbReference type="EMBL" id="CAB4543701.1"/>
    </source>
</evidence>
<dbReference type="PROSITE" id="PS51725">
    <property type="entry name" value="ABM"/>
    <property type="match status" value="1"/>
</dbReference>
<accession>A0A6J6BX04</accession>
<sequence>MIVIAGTLTIDLAHRDAAIEAGNEMMAATLQEPGCRAYQFSFAMDDPAKVCIFEQWDDQAALDAHFAAPHMAAFGKKAATFIAGRGEFTKYEIASSGPLFG</sequence>
<organism evidence="2">
    <name type="scientific">freshwater metagenome</name>
    <dbReference type="NCBI Taxonomy" id="449393"/>
    <lineage>
        <taxon>unclassified sequences</taxon>
        <taxon>metagenomes</taxon>
        <taxon>ecological metagenomes</taxon>
    </lineage>
</organism>
<name>A0A6J6BX04_9ZZZZ</name>
<dbReference type="GO" id="GO:0003824">
    <property type="term" value="F:catalytic activity"/>
    <property type="evidence" value="ECO:0007669"/>
    <property type="project" value="TreeGrafter"/>
</dbReference>
<protein>
    <submittedName>
        <fullName evidence="2">Unannotated protein</fullName>
    </submittedName>
</protein>
<dbReference type="EMBL" id="CAEZSR010000009">
    <property type="protein sequence ID" value="CAB4543701.1"/>
    <property type="molecule type" value="Genomic_DNA"/>
</dbReference>
<dbReference type="InterPro" id="IPR011008">
    <property type="entry name" value="Dimeric_a/b-barrel"/>
</dbReference>
<dbReference type="AlphaFoldDB" id="A0A6J6BX04"/>
<dbReference type="SUPFAM" id="SSF54909">
    <property type="entry name" value="Dimeric alpha+beta barrel"/>
    <property type="match status" value="1"/>
</dbReference>
<proteinExistence type="predicted"/>
<dbReference type="InterPro" id="IPR050744">
    <property type="entry name" value="AI-2_Isomerase_LsrG"/>
</dbReference>
<dbReference type="Pfam" id="PF03992">
    <property type="entry name" value="ABM"/>
    <property type="match status" value="1"/>
</dbReference>
<dbReference type="InterPro" id="IPR007138">
    <property type="entry name" value="ABM_dom"/>
</dbReference>
<evidence type="ECO:0000259" key="1">
    <source>
        <dbReference type="PROSITE" id="PS51725"/>
    </source>
</evidence>
<dbReference type="Gene3D" id="3.30.70.100">
    <property type="match status" value="1"/>
</dbReference>
<feature type="domain" description="ABM" evidence="1">
    <location>
        <begin position="2"/>
        <end position="93"/>
    </location>
</feature>
<dbReference type="PANTHER" id="PTHR33336">
    <property type="entry name" value="QUINOL MONOOXYGENASE YGIN-RELATED"/>
    <property type="match status" value="1"/>
</dbReference>
<reference evidence="2" key="1">
    <citation type="submission" date="2020-05" db="EMBL/GenBank/DDBJ databases">
        <authorList>
            <person name="Chiriac C."/>
            <person name="Salcher M."/>
            <person name="Ghai R."/>
            <person name="Kavagutti S V."/>
        </authorList>
    </citation>
    <scope>NUCLEOTIDE SEQUENCE</scope>
</reference>
<dbReference type="PANTHER" id="PTHR33336:SF15">
    <property type="entry name" value="ABM DOMAIN-CONTAINING PROTEIN"/>
    <property type="match status" value="1"/>
</dbReference>